<reference evidence="2 3" key="2">
    <citation type="submission" date="2020-03" db="EMBL/GenBank/DDBJ databases">
        <authorList>
            <person name="Ichikawa N."/>
            <person name="Kimura A."/>
            <person name="Kitahashi Y."/>
            <person name="Uohara A."/>
        </authorList>
    </citation>
    <scope>NUCLEOTIDE SEQUENCE [LARGE SCALE GENOMIC DNA]</scope>
    <source>
        <strain evidence="2 3">NBRC 108639</strain>
    </source>
</reference>
<reference evidence="2 3" key="1">
    <citation type="submission" date="2020-03" db="EMBL/GenBank/DDBJ databases">
        <title>Whole genome shotgun sequence of Phytohabitans houttuyneae NBRC 108639.</title>
        <authorList>
            <person name="Komaki H."/>
            <person name="Tamura T."/>
        </authorList>
    </citation>
    <scope>NUCLEOTIDE SEQUENCE [LARGE SCALE GENOMIC DNA]</scope>
    <source>
        <strain evidence="2 3">NBRC 108639</strain>
    </source>
</reference>
<dbReference type="AlphaFoldDB" id="A0A6V8KKP4"/>
<gene>
    <name evidence="2" type="ORF">Phou_054350</name>
</gene>
<evidence type="ECO:0000256" key="1">
    <source>
        <dbReference type="SAM" id="MobiDB-lite"/>
    </source>
</evidence>
<dbReference type="EMBL" id="BLPF01000002">
    <property type="protein sequence ID" value="GFJ81255.1"/>
    <property type="molecule type" value="Genomic_DNA"/>
</dbReference>
<sequence length="102" mass="10639">MTQAETLVPVEAGGRTVYLAASGGAARPGAEVEIAARRPTLDRGGVPGRPVRERRPPAHDLCPRVRLPDALTLLAAVGSGGVSADDLVDRLIADADRHDRTP</sequence>
<evidence type="ECO:0000313" key="2">
    <source>
        <dbReference type="EMBL" id="GFJ81255.1"/>
    </source>
</evidence>
<feature type="region of interest" description="Disordered" evidence="1">
    <location>
        <begin position="39"/>
        <end position="60"/>
    </location>
</feature>
<feature type="compositionally biased region" description="Basic and acidic residues" evidence="1">
    <location>
        <begin position="50"/>
        <end position="60"/>
    </location>
</feature>
<protein>
    <submittedName>
        <fullName evidence="2">Uncharacterized protein</fullName>
    </submittedName>
</protein>
<evidence type="ECO:0000313" key="3">
    <source>
        <dbReference type="Proteomes" id="UP000482800"/>
    </source>
</evidence>
<comment type="caution">
    <text evidence="2">The sequence shown here is derived from an EMBL/GenBank/DDBJ whole genome shotgun (WGS) entry which is preliminary data.</text>
</comment>
<dbReference type="RefSeq" id="WP_173060176.1">
    <property type="nucleotide sequence ID" value="NZ_BAABGO010000019.1"/>
</dbReference>
<name>A0A6V8KKP4_9ACTN</name>
<keyword evidence="3" id="KW-1185">Reference proteome</keyword>
<dbReference type="Proteomes" id="UP000482800">
    <property type="component" value="Unassembled WGS sequence"/>
</dbReference>
<organism evidence="2 3">
    <name type="scientific">Phytohabitans houttuyneae</name>
    <dbReference type="NCBI Taxonomy" id="1076126"/>
    <lineage>
        <taxon>Bacteria</taxon>
        <taxon>Bacillati</taxon>
        <taxon>Actinomycetota</taxon>
        <taxon>Actinomycetes</taxon>
        <taxon>Micromonosporales</taxon>
        <taxon>Micromonosporaceae</taxon>
    </lineage>
</organism>
<proteinExistence type="predicted"/>
<accession>A0A6V8KKP4</accession>